<feature type="binding site" evidence="17">
    <location>
        <position position="1036"/>
    </location>
    <ligand>
        <name>substrate</name>
    </ligand>
</feature>
<keyword evidence="11 18" id="KW-0411">Iron-sulfur</keyword>
<evidence type="ECO:0000256" key="16">
    <source>
        <dbReference type="PIRSR" id="PIRSR000127-1"/>
    </source>
</evidence>
<reference evidence="22 23" key="1">
    <citation type="journal article" date="2014" name="Genome Announc.">
        <title>Draft genome sequence of the pathogenic fungus Scedosporium apiospermum.</title>
        <authorList>
            <person name="Vandeputte P."/>
            <person name="Ghamrawi S."/>
            <person name="Rechenmann M."/>
            <person name="Iltis A."/>
            <person name="Giraud S."/>
            <person name="Fleury M."/>
            <person name="Thornton C."/>
            <person name="Delhaes L."/>
            <person name="Meyer W."/>
            <person name="Papon N."/>
            <person name="Bouchara J.P."/>
        </authorList>
    </citation>
    <scope>NUCLEOTIDE SEQUENCE [LARGE SCALE GENOMIC DNA]</scope>
    <source>
        <strain evidence="22 23">IHEM 14462</strain>
    </source>
</reference>
<dbReference type="InterPro" id="IPR000674">
    <property type="entry name" value="Ald_Oxase/Xan_DH_a/b"/>
</dbReference>
<dbReference type="Gene3D" id="3.30.465.10">
    <property type="match status" value="1"/>
</dbReference>
<dbReference type="FunFam" id="3.30.365.10:FF:000003">
    <property type="entry name" value="Aldehyde oxidase 1"/>
    <property type="match status" value="1"/>
</dbReference>
<evidence type="ECO:0000256" key="8">
    <source>
        <dbReference type="ARBA" id="ARBA00022827"/>
    </source>
</evidence>
<dbReference type="OrthoDB" id="8300278at2759"/>
<dbReference type="PROSITE" id="PS51387">
    <property type="entry name" value="FAD_PCMH"/>
    <property type="match status" value="1"/>
</dbReference>
<evidence type="ECO:0000256" key="13">
    <source>
        <dbReference type="ARBA" id="ARBA00034078"/>
    </source>
</evidence>
<feature type="binding site" evidence="18">
    <location>
        <position position="1105"/>
    </location>
    <ligand>
        <name>Mo-molybdopterin</name>
        <dbReference type="ChEBI" id="CHEBI:71302"/>
    </ligand>
    <ligandPart>
        <name>Mo</name>
        <dbReference type="ChEBI" id="CHEBI:28685"/>
    </ligandPart>
</feature>
<dbReference type="Pfam" id="PF02738">
    <property type="entry name" value="MoCoBD_1"/>
    <property type="match status" value="1"/>
</dbReference>
<dbReference type="InterPro" id="IPR012675">
    <property type="entry name" value="Beta-grasp_dom_sf"/>
</dbReference>
<comment type="catalytic activity">
    <reaction evidence="14">
        <text>xanthine + NAD(+) + H2O = urate + NADH + H(+)</text>
        <dbReference type="Rhea" id="RHEA:16669"/>
        <dbReference type="ChEBI" id="CHEBI:15377"/>
        <dbReference type="ChEBI" id="CHEBI:15378"/>
        <dbReference type="ChEBI" id="CHEBI:17712"/>
        <dbReference type="ChEBI" id="CHEBI:17775"/>
        <dbReference type="ChEBI" id="CHEBI:57540"/>
        <dbReference type="ChEBI" id="CHEBI:57945"/>
        <dbReference type="EC" id="1.17.1.4"/>
    </reaction>
</comment>
<dbReference type="InterPro" id="IPR001041">
    <property type="entry name" value="2Fe-2S_ferredoxin-type"/>
</dbReference>
<dbReference type="PIRSF" id="PIRSF000127">
    <property type="entry name" value="Xanthine_DH"/>
    <property type="match status" value="1"/>
</dbReference>
<dbReference type="Pfam" id="PF20256">
    <property type="entry name" value="MoCoBD_2"/>
    <property type="match status" value="1"/>
</dbReference>
<comment type="cofactor">
    <cofactor evidence="1 17">
        <name>FAD</name>
        <dbReference type="ChEBI" id="CHEBI:57692"/>
    </cofactor>
</comment>
<dbReference type="FunFam" id="3.90.1170.50:FF:000001">
    <property type="entry name" value="Aldehyde oxidase 1"/>
    <property type="match status" value="1"/>
</dbReference>
<dbReference type="Gene3D" id="1.10.150.120">
    <property type="entry name" value="[2Fe-2S]-binding domain"/>
    <property type="match status" value="1"/>
</dbReference>
<dbReference type="PROSITE" id="PS51085">
    <property type="entry name" value="2FE2S_FER_2"/>
    <property type="match status" value="1"/>
</dbReference>
<dbReference type="GeneID" id="27719068"/>
<dbReference type="HOGENOM" id="CLU_001681_1_2_1"/>
<dbReference type="Pfam" id="PF01799">
    <property type="entry name" value="Fer2_2"/>
    <property type="match status" value="1"/>
</dbReference>
<dbReference type="InterPro" id="IPR016166">
    <property type="entry name" value="FAD-bd_PCMH"/>
</dbReference>
<dbReference type="InterPro" id="IPR036010">
    <property type="entry name" value="2Fe-2S_ferredoxin-like_sf"/>
</dbReference>
<feature type="binding site" evidence="17">
    <location>
        <position position="450"/>
    </location>
    <ligand>
        <name>FAD</name>
        <dbReference type="ChEBI" id="CHEBI:57692"/>
    </ligand>
</feature>
<keyword evidence="8 17" id="KW-0274">FAD</keyword>
<evidence type="ECO:0000256" key="6">
    <source>
        <dbReference type="ARBA" id="ARBA00022714"/>
    </source>
</evidence>
<keyword evidence="5" id="KW-0285">Flavoprotein</keyword>
<dbReference type="GO" id="GO:0004854">
    <property type="term" value="F:xanthine dehydrogenase activity"/>
    <property type="evidence" value="ECO:0007669"/>
    <property type="project" value="UniProtKB-EC"/>
</dbReference>
<dbReference type="SUPFAM" id="SSF56003">
    <property type="entry name" value="Molybdenum cofactor-binding domain"/>
    <property type="match status" value="1"/>
</dbReference>
<dbReference type="FunFam" id="3.30.365.10:FF:000002">
    <property type="entry name" value="Xanthine dehydrogenase oxidase"/>
    <property type="match status" value="1"/>
</dbReference>
<dbReference type="InterPro" id="IPR036683">
    <property type="entry name" value="CO_DH_flav_C_dom_sf"/>
</dbReference>
<dbReference type="InterPro" id="IPR016208">
    <property type="entry name" value="Ald_Oxase/xanthine_DH-like"/>
</dbReference>
<evidence type="ECO:0000256" key="3">
    <source>
        <dbReference type="ARBA" id="ARBA00013123"/>
    </source>
</evidence>
<name>A0A084GFF7_PSEDA</name>
<feature type="binding site" evidence="18">
    <location>
        <position position="67"/>
    </location>
    <ligand>
        <name>[2Fe-2S] cluster</name>
        <dbReference type="ChEBI" id="CHEBI:190135"/>
        <label>1</label>
    </ligand>
</feature>
<accession>A0A084GFF7</accession>
<feature type="binding site" evidence="18">
    <location>
        <position position="62"/>
    </location>
    <ligand>
        <name>[2Fe-2S] cluster</name>
        <dbReference type="ChEBI" id="CHEBI:190135"/>
        <label>1</label>
    </ligand>
</feature>
<feature type="binding site" evidence="17">
    <location>
        <position position="940"/>
    </location>
    <ligand>
        <name>substrate</name>
    </ligand>
</feature>
<evidence type="ECO:0000256" key="15">
    <source>
        <dbReference type="ARBA" id="ARBA00049517"/>
    </source>
</evidence>
<dbReference type="InterPro" id="IPR016167">
    <property type="entry name" value="FAD-bd_PCMH_sub1"/>
</dbReference>
<comment type="cofactor">
    <cofactor evidence="13">
        <name>[2Fe-2S] cluster</name>
        <dbReference type="ChEBI" id="CHEBI:190135"/>
    </cofactor>
</comment>
<gene>
    <name evidence="22" type="ORF">SAPIO_CDS0916</name>
</gene>
<feature type="binding site" evidence="18">
    <location>
        <position position="131"/>
    </location>
    <ligand>
        <name>[2Fe-2S] cluster</name>
        <dbReference type="ChEBI" id="CHEBI:190135"/>
        <label>2</label>
    </ligand>
</feature>
<evidence type="ECO:0000256" key="10">
    <source>
        <dbReference type="ARBA" id="ARBA00023004"/>
    </source>
</evidence>
<dbReference type="SUPFAM" id="SSF56176">
    <property type="entry name" value="FAD-binding/transporter-associated domain-like"/>
    <property type="match status" value="1"/>
</dbReference>
<comment type="similarity">
    <text evidence="2">Belongs to the xanthine dehydrogenase family.</text>
</comment>
<dbReference type="InterPro" id="IPR036318">
    <property type="entry name" value="FAD-bd_PCMH-like_sf"/>
</dbReference>
<feature type="binding site" evidence="17">
    <location>
        <position position="828"/>
    </location>
    <ligand>
        <name>substrate</name>
    </ligand>
</feature>
<feature type="binding site" evidence="18">
    <location>
        <position position="168"/>
    </location>
    <ligand>
        <name>[2Fe-2S] cluster</name>
        <dbReference type="ChEBI" id="CHEBI:190135"/>
        <label>2</label>
    </ligand>
</feature>
<feature type="binding site" evidence="18">
    <location>
        <position position="938"/>
    </location>
    <ligand>
        <name>Mo-molybdopterin</name>
        <dbReference type="ChEBI" id="CHEBI:71302"/>
    </ligand>
    <ligandPart>
        <name>Mo</name>
        <dbReference type="ChEBI" id="CHEBI:28685"/>
    </ligandPart>
</feature>
<evidence type="ECO:0000256" key="2">
    <source>
        <dbReference type="ARBA" id="ARBA00006849"/>
    </source>
</evidence>
<dbReference type="RefSeq" id="XP_016645868.1">
    <property type="nucleotide sequence ID" value="XM_016783594.1"/>
</dbReference>
<evidence type="ECO:0000313" key="22">
    <source>
        <dbReference type="EMBL" id="KEZ46069.1"/>
    </source>
</evidence>
<feature type="binding site" evidence="18">
    <location>
        <position position="824"/>
    </location>
    <ligand>
        <name>Mo-molybdopterin</name>
        <dbReference type="ChEBI" id="CHEBI:71302"/>
    </ligand>
    <ligandPart>
        <name>Mo</name>
        <dbReference type="ChEBI" id="CHEBI:28685"/>
    </ligandPart>
</feature>
<evidence type="ECO:0000256" key="17">
    <source>
        <dbReference type="PIRSR" id="PIRSR000127-2"/>
    </source>
</evidence>
<dbReference type="InterPro" id="IPR036856">
    <property type="entry name" value="Ald_Oxase/Xan_DH_a/b_sf"/>
</dbReference>
<dbReference type="InterPro" id="IPR008274">
    <property type="entry name" value="AldOxase/xan_DH_MoCoBD1"/>
</dbReference>
<feature type="binding site" evidence="18">
    <location>
        <position position="793"/>
    </location>
    <ligand>
        <name>Mo-molybdopterin</name>
        <dbReference type="ChEBI" id="CHEBI:71302"/>
    </ligand>
    <ligandPart>
        <name>Mo</name>
        <dbReference type="ChEBI" id="CHEBI:28685"/>
    </ligandPart>
</feature>
<dbReference type="Gene3D" id="3.10.20.30">
    <property type="match status" value="1"/>
</dbReference>
<feature type="domain" description="FAD-binding PCMH-type" evidence="21">
    <location>
        <begin position="257"/>
        <end position="441"/>
    </location>
</feature>
<feature type="binding site" evidence="17">
    <location>
        <position position="388"/>
    </location>
    <ligand>
        <name>FAD</name>
        <dbReference type="ChEBI" id="CHEBI:57692"/>
    </ligand>
</feature>
<dbReference type="Pfam" id="PF01315">
    <property type="entry name" value="Ald_Xan_dh_C"/>
    <property type="match status" value="1"/>
</dbReference>
<dbReference type="Gene3D" id="3.30.43.10">
    <property type="entry name" value="Uridine Diphospho-n-acetylenolpyruvylglucosamine Reductase, domain 2"/>
    <property type="match status" value="1"/>
</dbReference>
<comment type="cofactor">
    <cofactor evidence="18">
        <name>[2Fe-2S] cluster</name>
        <dbReference type="ChEBI" id="CHEBI:190135"/>
    </cofactor>
    <text evidence="18">Binds 2 [2Fe-2S] clusters.</text>
</comment>
<keyword evidence="7 18" id="KW-0479">Metal-binding</keyword>
<evidence type="ECO:0000259" key="20">
    <source>
        <dbReference type="PROSITE" id="PS51085"/>
    </source>
</evidence>
<dbReference type="SUPFAM" id="SSF54665">
    <property type="entry name" value="CO dehydrogenase molybdoprotein N-domain-like"/>
    <property type="match status" value="1"/>
</dbReference>
<keyword evidence="12" id="KW-0520">NAD</keyword>
<dbReference type="SUPFAM" id="SSF47741">
    <property type="entry name" value="CO dehydrogenase ISP C-domain like"/>
    <property type="match status" value="1"/>
</dbReference>
<dbReference type="KEGG" id="sapo:SAPIO_CDS0916"/>
<feature type="binding site" evidence="18">
    <location>
        <position position="92"/>
    </location>
    <ligand>
        <name>[2Fe-2S] cluster</name>
        <dbReference type="ChEBI" id="CHEBI:190135"/>
        <label>1</label>
    </ligand>
</feature>
<dbReference type="Pfam" id="PF00111">
    <property type="entry name" value="Fer2"/>
    <property type="match status" value="1"/>
</dbReference>
<dbReference type="FunFam" id="3.30.465.10:FF:000004">
    <property type="entry name" value="Xanthine dehydrogenase/oxidase"/>
    <property type="match status" value="1"/>
</dbReference>
<feature type="binding site" evidence="18">
    <location>
        <position position="70"/>
    </location>
    <ligand>
        <name>[2Fe-2S] cluster</name>
        <dbReference type="ChEBI" id="CHEBI:190135"/>
        <label>1</label>
    </ligand>
</feature>
<keyword evidence="9 22" id="KW-0560">Oxidoreductase</keyword>
<dbReference type="InterPro" id="IPR037165">
    <property type="entry name" value="AldOxase/xan_DH_Mopterin-bd_sf"/>
</dbReference>
<sequence>MAPIATSEVSDLGRLSALTADFDDKLTFYLNGTRVVLEDVDPEITLLEYLRGIGLTGTKLGCGEGGCGACTVVISQYNHTTKKIYHASVNACLAPLVSVDGKHVITIEGLGTSENPHAVQQRVAIGNGSQCGFCTPGIVMSLYALVRNNPDPSGVEVEEAFDGNLCRCTGYRPILDAAHSFRGAGSPCGKATANGGSGCCMEKTPNGGGGCCKDKSLTDDGPVKSKFMRPDFIKYDRDTELIFPPHLKKYQMKPLAFGNKRKRWCRPVTLDQLLQIKAVYPAAKIIGGSTETQIEIKFKALQYPVSIYVGDIPDLRQYAFNDDHLEIGGNIALTDLEAISLEAIKYYGKERAQVFEAIHKQLKFFAGRQIRNVGTPAGNLVTASPISDLNPVLRAANAVLVAKSLGKETEIPMNSFFTGYRKTSLAPDAIITSIRIPLTREKGEYFRAYKQAKRKDDDIAIVTAALRVLVDPSGFVKECDLIYGGMAAMTVAAKAAQEYLVGKRLADLDTLEGTMSALETDFNLPFGVPGGMASYRKALALGFFYRFYHDTLSDMDSKVTGRGGKADEEAIEELDRDISTGMVDESTAASYEQEIVGKKNPHLAALKQTTGEAQYTDDTPPLRNELYGCYVLSKKPHARIVSIDYSPALDMPGVVDYVDKDDLPDPKANKWGAPNFDEVFFAEEYVYTAGQPIAMVLATSALKAQEAARAVKVEYEELPAILSIEEAIEKNSLYPYDRYIKKGDAEGALKNCDYVFSGTARMGGQEHFYLETQACLVVPKPEGGELEVFSSTQNANETQVFVSQVCGVQCNKVVVRVKRLGGGFGGKETRSVPLSAACALAAKKTKRPVRCMLTREEDMVTSGQRHPFYGRWTVGVNKDYKIQALVADVYNNAGWSSDLSMAVCERAMSHSDGCYLIPNVHIRGHLCRTNTMSNTAFRGFGGPQGMFIAETYMEEIADRLGIPVEKFREINFYRRDDQTHFNQTIKDWHVPLMYKQVREESEYERRREAVAKFNKESKWRKRGLSLIPTKFGISFTALFLNQAGALVHIYHDGSILVAHGGIEMGQGLHTKMTQIAAQALGVPLDSVFISETATNTVANASSTAASASSDMNGYAIYNACKQLNERLAPYREKLGPNATMKQLAHAAYFDRVNLSAQGFYKTPEIGYVWGENRGKMFFYFTQGVAAAEVEVDTLTGTWTCVRADIKMDVGRSINPSIDYGQIQGAFVQGMGLFTMEESLWLGGTGPMAGNLFTRGPGTYKIPGFRDIPQEFNVSLLKGVEWEELRTIQRSRGVGEPPLFMGSAVFFAIRDALKAARAQHGVAARTVRDAGTWSKETGGEKQGIREGADDEDGLLRLRSPATPERIRLACEDPIMRRARVVPREGEKSFFVEI</sequence>
<dbReference type="Proteomes" id="UP000028545">
    <property type="component" value="Unassembled WGS sequence"/>
</dbReference>
<dbReference type="PANTHER" id="PTHR45444">
    <property type="entry name" value="XANTHINE DEHYDROGENASE"/>
    <property type="match status" value="1"/>
</dbReference>
<dbReference type="InterPro" id="IPR036884">
    <property type="entry name" value="2Fe-2S-bd_dom_sf"/>
</dbReference>
<feature type="binding site" evidence="17">
    <location>
        <position position="365"/>
    </location>
    <ligand>
        <name>FAD</name>
        <dbReference type="ChEBI" id="CHEBI:57692"/>
    </ligand>
</feature>
<dbReference type="InterPro" id="IPR002346">
    <property type="entry name" value="Mopterin_DH_FAD-bd"/>
</dbReference>
<evidence type="ECO:0000256" key="11">
    <source>
        <dbReference type="ARBA" id="ARBA00023014"/>
    </source>
</evidence>
<dbReference type="GO" id="GO:0005506">
    <property type="term" value="F:iron ion binding"/>
    <property type="evidence" value="ECO:0007669"/>
    <property type="project" value="InterPro"/>
</dbReference>
<dbReference type="Pfam" id="PF03450">
    <property type="entry name" value="CO_deh_flav_C"/>
    <property type="match status" value="1"/>
</dbReference>
<comment type="cofactor">
    <cofactor evidence="18">
        <name>Mo-molybdopterin</name>
        <dbReference type="ChEBI" id="CHEBI:71302"/>
    </cofactor>
    <text evidence="18">Binds 1 Mo-molybdopterin (Mo-MPT) cofactor per subunit.</text>
</comment>
<keyword evidence="10 18" id="KW-0408">Iron</keyword>
<feature type="compositionally biased region" description="Basic and acidic residues" evidence="19">
    <location>
        <begin position="1336"/>
        <end position="1346"/>
    </location>
</feature>
<dbReference type="GO" id="GO:0051537">
    <property type="term" value="F:2 iron, 2 sulfur cluster binding"/>
    <property type="evidence" value="ECO:0007669"/>
    <property type="project" value="UniProtKB-KW"/>
</dbReference>
<dbReference type="InterPro" id="IPR016169">
    <property type="entry name" value="FAD-bd_PCMH_sub2"/>
</dbReference>
<dbReference type="InterPro" id="IPR006058">
    <property type="entry name" value="2Fe2S_fd_BS"/>
</dbReference>
<evidence type="ECO:0000256" key="19">
    <source>
        <dbReference type="SAM" id="MobiDB-lite"/>
    </source>
</evidence>
<feature type="binding site" evidence="18">
    <location>
        <position position="166"/>
    </location>
    <ligand>
        <name>[2Fe-2S] cluster</name>
        <dbReference type="ChEBI" id="CHEBI:190135"/>
        <label>2</label>
    </ligand>
</feature>
<evidence type="ECO:0000256" key="18">
    <source>
        <dbReference type="PIRSR" id="PIRSR000127-3"/>
    </source>
</evidence>
<evidence type="ECO:0000313" key="23">
    <source>
        <dbReference type="Proteomes" id="UP000028545"/>
    </source>
</evidence>
<evidence type="ECO:0000256" key="12">
    <source>
        <dbReference type="ARBA" id="ARBA00023027"/>
    </source>
</evidence>
<dbReference type="PROSITE" id="PS00197">
    <property type="entry name" value="2FE2S_FER_1"/>
    <property type="match status" value="1"/>
</dbReference>
<dbReference type="InterPro" id="IPR005107">
    <property type="entry name" value="CO_DH_flav_C"/>
</dbReference>
<dbReference type="VEuPathDB" id="FungiDB:SAPIO_CDS0916"/>
<dbReference type="GO" id="GO:0071949">
    <property type="term" value="F:FAD binding"/>
    <property type="evidence" value="ECO:0007669"/>
    <property type="project" value="InterPro"/>
</dbReference>
<feature type="binding site" evidence="18">
    <location>
        <position position="134"/>
    </location>
    <ligand>
        <name>[2Fe-2S] cluster</name>
        <dbReference type="ChEBI" id="CHEBI:190135"/>
        <label>2</label>
    </ligand>
</feature>
<dbReference type="FunFam" id="3.30.43.10:FF:000001">
    <property type="entry name" value="Xanthine dehydrogenase/oxidase"/>
    <property type="match status" value="1"/>
</dbReference>
<evidence type="ECO:0000259" key="21">
    <source>
        <dbReference type="PROSITE" id="PS51387"/>
    </source>
</evidence>
<feature type="binding site" evidence="17">
    <location>
        <position position="906"/>
    </location>
    <ligand>
        <name>substrate</name>
    </ligand>
</feature>
<evidence type="ECO:0000256" key="4">
    <source>
        <dbReference type="ARBA" id="ARBA00022505"/>
    </source>
</evidence>
<dbReference type="SUPFAM" id="SSF54292">
    <property type="entry name" value="2Fe-2S ferredoxin-like"/>
    <property type="match status" value="1"/>
</dbReference>
<dbReference type="InterPro" id="IPR046867">
    <property type="entry name" value="AldOxase/xan_DH_MoCoBD2"/>
</dbReference>
<feature type="active site" description="Proton acceptor" evidence="16">
    <location>
        <position position="1295"/>
    </location>
</feature>
<dbReference type="PANTHER" id="PTHR45444:SF3">
    <property type="entry name" value="XANTHINE DEHYDROGENASE"/>
    <property type="match status" value="1"/>
</dbReference>
<comment type="catalytic activity">
    <reaction evidence="15">
        <text>hypoxanthine + NAD(+) + H2O = xanthine + NADH + H(+)</text>
        <dbReference type="Rhea" id="RHEA:24670"/>
        <dbReference type="ChEBI" id="CHEBI:15377"/>
        <dbReference type="ChEBI" id="CHEBI:15378"/>
        <dbReference type="ChEBI" id="CHEBI:17368"/>
        <dbReference type="ChEBI" id="CHEBI:17712"/>
        <dbReference type="ChEBI" id="CHEBI:57540"/>
        <dbReference type="ChEBI" id="CHEBI:57945"/>
        <dbReference type="EC" id="1.17.1.4"/>
    </reaction>
</comment>
<evidence type="ECO:0000256" key="9">
    <source>
        <dbReference type="ARBA" id="ARBA00023002"/>
    </source>
</evidence>
<dbReference type="SUPFAM" id="SSF55447">
    <property type="entry name" value="CO dehydrogenase flavoprotein C-terminal domain-like"/>
    <property type="match status" value="1"/>
</dbReference>
<protein>
    <recommendedName>
        <fullName evidence="3">xanthine dehydrogenase</fullName>
        <ecNumber evidence="3">1.17.1.4</ecNumber>
    </recommendedName>
</protein>
<dbReference type="SMART" id="SM01092">
    <property type="entry name" value="CO_deh_flav_C"/>
    <property type="match status" value="1"/>
</dbReference>
<keyword evidence="4 18" id="KW-0500">Molybdenum</keyword>
<dbReference type="InterPro" id="IPR002888">
    <property type="entry name" value="2Fe-2S-bd"/>
</dbReference>
<keyword evidence="23" id="KW-1185">Reference proteome</keyword>
<evidence type="ECO:0000256" key="14">
    <source>
        <dbReference type="ARBA" id="ARBA00049017"/>
    </source>
</evidence>
<comment type="caution">
    <text evidence="22">The sequence shown here is derived from an EMBL/GenBank/DDBJ whole genome shotgun (WGS) entry which is preliminary data.</text>
</comment>
<proteinExistence type="inferred from homology"/>
<dbReference type="FunFam" id="3.10.20.30:FF:000015">
    <property type="entry name" value="Aldehyde oxidase 1"/>
    <property type="match status" value="1"/>
</dbReference>
<dbReference type="Gene3D" id="3.90.1170.50">
    <property type="entry name" value="Aldehyde oxidase/xanthine dehydrogenase, a/b hammerhead"/>
    <property type="match status" value="1"/>
</dbReference>
<evidence type="ECO:0000256" key="7">
    <source>
        <dbReference type="ARBA" id="ARBA00022723"/>
    </source>
</evidence>
<dbReference type="Pfam" id="PF00941">
    <property type="entry name" value="FAD_binding_5"/>
    <property type="match status" value="1"/>
</dbReference>
<dbReference type="GO" id="GO:0006145">
    <property type="term" value="P:purine nucleobase catabolic process"/>
    <property type="evidence" value="ECO:0007669"/>
    <property type="project" value="UniProtKB-ARBA"/>
</dbReference>
<dbReference type="Gene3D" id="3.30.365.10">
    <property type="entry name" value="Aldehyde oxidase/xanthine dehydrogenase, molybdopterin binding domain"/>
    <property type="match status" value="4"/>
</dbReference>
<dbReference type="SMART" id="SM01008">
    <property type="entry name" value="Ald_Xan_dh_C"/>
    <property type="match status" value="1"/>
</dbReference>
<organism evidence="22 23">
    <name type="scientific">Pseudallescheria apiosperma</name>
    <name type="common">Scedosporium apiospermum</name>
    <dbReference type="NCBI Taxonomy" id="563466"/>
    <lineage>
        <taxon>Eukaryota</taxon>
        <taxon>Fungi</taxon>
        <taxon>Dikarya</taxon>
        <taxon>Ascomycota</taxon>
        <taxon>Pezizomycotina</taxon>
        <taxon>Sordariomycetes</taxon>
        <taxon>Hypocreomycetidae</taxon>
        <taxon>Microascales</taxon>
        <taxon>Microascaceae</taxon>
        <taxon>Scedosporium</taxon>
    </lineage>
</organism>
<dbReference type="EC" id="1.17.1.4" evidence="3"/>
<dbReference type="Gene3D" id="3.30.390.50">
    <property type="entry name" value="CO dehydrogenase flavoprotein, C-terminal domain"/>
    <property type="match status" value="1"/>
</dbReference>
<dbReference type="EMBL" id="JOWA01000044">
    <property type="protein sequence ID" value="KEZ46069.1"/>
    <property type="molecule type" value="Genomic_DNA"/>
</dbReference>
<dbReference type="OMA" id="PHPTQER"/>
<keyword evidence="6 18" id="KW-0001">2Fe-2S</keyword>
<feature type="region of interest" description="Disordered" evidence="19">
    <location>
        <begin position="1331"/>
        <end position="1354"/>
    </location>
</feature>
<feature type="domain" description="2Fe-2S ferredoxin-type" evidence="20">
    <location>
        <begin position="24"/>
        <end position="110"/>
    </location>
</feature>
<evidence type="ECO:0000256" key="5">
    <source>
        <dbReference type="ARBA" id="ARBA00022630"/>
    </source>
</evidence>
<evidence type="ECO:0000256" key="1">
    <source>
        <dbReference type="ARBA" id="ARBA00001974"/>
    </source>
</evidence>